<keyword evidence="3" id="KW-1185">Reference proteome</keyword>
<dbReference type="RefSeq" id="WP_264788460.1">
    <property type="nucleotide sequence ID" value="NZ_AP026867.1"/>
</dbReference>
<feature type="domain" description="Right handed beta helix" evidence="1">
    <location>
        <begin position="121"/>
        <end position="254"/>
    </location>
</feature>
<dbReference type="Pfam" id="PF13229">
    <property type="entry name" value="Beta_helix"/>
    <property type="match status" value="1"/>
</dbReference>
<dbReference type="EMBL" id="AP026867">
    <property type="protein sequence ID" value="BDS13164.1"/>
    <property type="molecule type" value="Genomic_DNA"/>
</dbReference>
<dbReference type="Gene3D" id="2.160.20.10">
    <property type="entry name" value="Single-stranded right-handed beta-helix, Pectin lyase-like"/>
    <property type="match status" value="1"/>
</dbReference>
<accession>A0A916DTE3</accession>
<dbReference type="AlphaFoldDB" id="A0A916DTE3"/>
<proteinExistence type="predicted"/>
<evidence type="ECO:0000313" key="2">
    <source>
        <dbReference type="EMBL" id="BDS13164.1"/>
    </source>
</evidence>
<dbReference type="InterPro" id="IPR012334">
    <property type="entry name" value="Pectin_lyas_fold"/>
</dbReference>
<dbReference type="InterPro" id="IPR039448">
    <property type="entry name" value="Beta_helix"/>
</dbReference>
<name>A0A916DTE3_9BACT</name>
<dbReference type="Proteomes" id="UP001060919">
    <property type="component" value="Chromosome"/>
</dbReference>
<dbReference type="InterPro" id="IPR011050">
    <property type="entry name" value="Pectin_lyase_fold/virulence"/>
</dbReference>
<evidence type="ECO:0000259" key="1">
    <source>
        <dbReference type="Pfam" id="PF13229"/>
    </source>
</evidence>
<reference evidence="2" key="1">
    <citation type="submission" date="2022-09" db="EMBL/GenBank/DDBJ databases">
        <title>Aureispira anguillicida sp. nov., isolated from Leptocephalus of Japanese eel Anguilla japonica.</title>
        <authorList>
            <person name="Yuasa K."/>
            <person name="Mekata T."/>
            <person name="Ikunari K."/>
        </authorList>
    </citation>
    <scope>NUCLEOTIDE SEQUENCE</scope>
    <source>
        <strain evidence="2">EL160426</strain>
    </source>
</reference>
<evidence type="ECO:0000313" key="3">
    <source>
        <dbReference type="Proteomes" id="UP001060919"/>
    </source>
</evidence>
<dbReference type="SUPFAM" id="SSF51126">
    <property type="entry name" value="Pectin lyase-like"/>
    <property type="match status" value="1"/>
</dbReference>
<sequence length="360" mass="40737">MRSHKYFYVVFIWIGILSNLQATTYVSQHIDKDTKWLKINSPYIVTVDITIQSGATLEIEAGTKILFSKETQIVIAGNLIAKGSPSQKISFTGLGDSDWNGFYFSKECNDYNPSTQEGICFDYCVFKGTGNSPAHLIRSKGCDINLSNSTIESCYTAIQTERQAEMWISNSTFKNCNRVLNIRNTSLATVTNNKMIACNSILLGGTTTFKDNILKRFTARGRHSGIVVWMLGGGIVNISDNQFIKFEDYAIKLHKMSKRSSFLVHNNDFKHNKTNLKLSCQYYNKGNSTVENNNFYNCKQYHITLFAPCSDEAQDTLNIGSNYWGRLSNHEVKESILDHHQDKNITAKVQYDPILKKTTP</sequence>
<gene>
    <name evidence="2" type="ORF">AsAng_0038920</name>
</gene>
<dbReference type="KEGG" id="aup:AsAng_0038920"/>
<protein>
    <submittedName>
        <fullName evidence="2">Right-handed parallel beta-helix repeat-containing protein</fullName>
    </submittedName>
</protein>
<organism evidence="2 3">
    <name type="scientific">Aureispira anguillae</name>
    <dbReference type="NCBI Taxonomy" id="2864201"/>
    <lineage>
        <taxon>Bacteria</taxon>
        <taxon>Pseudomonadati</taxon>
        <taxon>Bacteroidota</taxon>
        <taxon>Saprospiria</taxon>
        <taxon>Saprospirales</taxon>
        <taxon>Saprospiraceae</taxon>
        <taxon>Aureispira</taxon>
    </lineage>
</organism>